<sequence length="116" mass="13466">LFSMSYQKVQNFKCRCPLVQTGVYGLNESHQIPNIPCDRSSNDVFLNQHLQWYHNFDSVSARKLVRAISNNVNQNEHLFSIYERVLKQNISVENYKCKCPLTQDGVFGLSDEHDIT</sequence>
<dbReference type="AlphaFoldDB" id="A0A8S3JAF6"/>
<feature type="non-terminal residue" evidence="1">
    <location>
        <position position="1"/>
    </location>
</feature>
<protein>
    <submittedName>
        <fullName evidence="1">Uncharacterized protein</fullName>
    </submittedName>
</protein>
<dbReference type="EMBL" id="CAJOBJ010357943">
    <property type="protein sequence ID" value="CAF5215987.1"/>
    <property type="molecule type" value="Genomic_DNA"/>
</dbReference>
<gene>
    <name evidence="1" type="ORF">GIL414_LOCUS81637</name>
</gene>
<evidence type="ECO:0000313" key="1">
    <source>
        <dbReference type="EMBL" id="CAF5215987.1"/>
    </source>
</evidence>
<reference evidence="1" key="1">
    <citation type="submission" date="2021-02" db="EMBL/GenBank/DDBJ databases">
        <authorList>
            <person name="Nowell W R."/>
        </authorList>
    </citation>
    <scope>NUCLEOTIDE SEQUENCE</scope>
</reference>
<organism evidence="1 2">
    <name type="scientific">Rotaria magnacalcarata</name>
    <dbReference type="NCBI Taxonomy" id="392030"/>
    <lineage>
        <taxon>Eukaryota</taxon>
        <taxon>Metazoa</taxon>
        <taxon>Spiralia</taxon>
        <taxon>Gnathifera</taxon>
        <taxon>Rotifera</taxon>
        <taxon>Eurotatoria</taxon>
        <taxon>Bdelloidea</taxon>
        <taxon>Philodinida</taxon>
        <taxon>Philodinidae</taxon>
        <taxon>Rotaria</taxon>
    </lineage>
</organism>
<feature type="non-terminal residue" evidence="1">
    <location>
        <position position="116"/>
    </location>
</feature>
<comment type="caution">
    <text evidence="1">The sequence shown here is derived from an EMBL/GenBank/DDBJ whole genome shotgun (WGS) entry which is preliminary data.</text>
</comment>
<name>A0A8S3JAF6_9BILA</name>
<accession>A0A8S3JAF6</accession>
<dbReference type="Proteomes" id="UP000681720">
    <property type="component" value="Unassembled WGS sequence"/>
</dbReference>
<evidence type="ECO:0000313" key="2">
    <source>
        <dbReference type="Proteomes" id="UP000681720"/>
    </source>
</evidence>
<proteinExistence type="predicted"/>